<protein>
    <submittedName>
        <fullName evidence="10">MFS family transporter</fullName>
    </submittedName>
</protein>
<evidence type="ECO:0000256" key="7">
    <source>
        <dbReference type="SAM" id="MobiDB-lite"/>
    </source>
</evidence>
<feature type="compositionally biased region" description="Basic residues" evidence="7">
    <location>
        <begin position="325"/>
        <end position="343"/>
    </location>
</feature>
<proteinExistence type="inferred from homology"/>
<feature type="transmembrane region" description="Helical" evidence="8">
    <location>
        <begin position="494"/>
        <end position="514"/>
    </location>
</feature>
<sequence>VRARETGTARRDDVDDADADGTRSVDGATLDAFPDAFDDASEDDEGERDDRRGADADAGGRGGRFRTEGERRAAWALGLLTCAYCHASATGFLLPSLLPAMSADLKLDDGQGAVLTTLFTVTYSLLLPFVGVLADTVDRKNLLALGAATWTAASFMTAHSENFTALLISRGLFAVGNGAQNPVAFSMIPEMFPRNKALALSVYNLAIHAGRAVSFASGAFVGRTPLPPGAEDPIFSNEPITLPLTYLTEIGALGAHTILYTTADAVVLTPNVGTVLENTVGDAMLSSGMSWHQIYDIVALPGLIIVPLILFTIGDPGRTSTGSRAVKRRKRAQERKAQRERRKLKEKMYKSLPAIDNGGLVALVGSTIDEDDLTTEEQRVRTAARAAAAQSNMAGQYTSVPIKPTEKNDMFDSLTRCFDSEAFRQVTTAATLSDVAGWSMIAFQAAFYERVFSLTPQEYDPLLAMVIPIAGVTGGLGGGWICDRLQSRGPNGQRWFISIMTIAAGPLLAASLLADDYKTSLMYLFPGIVASEIFRAPTAVMTRDALPETPSVAAAAHLAVRNMVAGIGPLLVASLASKYDLQHALLLAPAFYVLAGFSYWSAIGVLTDEKAAKLATKMRNKPQATTTTP</sequence>
<dbReference type="Pfam" id="PF07690">
    <property type="entry name" value="MFS_1"/>
    <property type="match status" value="1"/>
</dbReference>
<reference evidence="10 11" key="1">
    <citation type="journal article" date="2007" name="Proc. Natl. Acad. Sci. U.S.A.">
        <title>The tiny eukaryote Ostreococcus provides genomic insights into the paradox of plankton speciation.</title>
        <authorList>
            <person name="Palenik B."/>
            <person name="Grimwood J."/>
            <person name="Aerts A."/>
            <person name="Rouze P."/>
            <person name="Salamov A."/>
            <person name="Putnam N."/>
            <person name="Dupont C."/>
            <person name="Jorgensen R."/>
            <person name="Derelle E."/>
            <person name="Rombauts S."/>
            <person name="Zhou K."/>
            <person name="Otillar R."/>
            <person name="Merchant S.S."/>
            <person name="Podell S."/>
            <person name="Gaasterland T."/>
            <person name="Napoli C."/>
            <person name="Gendler K."/>
            <person name="Manuell A."/>
            <person name="Tai V."/>
            <person name="Vallon O."/>
            <person name="Piganeau G."/>
            <person name="Jancek S."/>
            <person name="Heijde M."/>
            <person name="Jabbari K."/>
            <person name="Bowler C."/>
            <person name="Lohr M."/>
            <person name="Robbens S."/>
            <person name="Werner G."/>
            <person name="Dubchak I."/>
            <person name="Pazour G.J."/>
            <person name="Ren Q."/>
            <person name="Paulsen I."/>
            <person name="Delwiche C."/>
            <person name="Schmutz J."/>
            <person name="Rokhsar D."/>
            <person name="Van de Peer Y."/>
            <person name="Moreau H."/>
            <person name="Grigoriev I.V."/>
        </authorList>
    </citation>
    <scope>NUCLEOTIDE SEQUENCE [LARGE SCALE GENOMIC DNA]</scope>
    <source>
        <strain evidence="10 11">CCE9901</strain>
    </source>
</reference>
<feature type="region of interest" description="Disordered" evidence="7">
    <location>
        <begin position="319"/>
        <end position="343"/>
    </location>
</feature>
<comment type="subcellular location">
    <subcellularLocation>
        <location evidence="1">Membrane</location>
        <topology evidence="1">Multi-pass membrane protein</topology>
    </subcellularLocation>
</comment>
<dbReference type="OrthoDB" id="3639251at2759"/>
<feature type="transmembrane region" description="Helical" evidence="8">
    <location>
        <begin position="462"/>
        <end position="482"/>
    </location>
</feature>
<evidence type="ECO:0000256" key="4">
    <source>
        <dbReference type="ARBA" id="ARBA00022989"/>
    </source>
</evidence>
<keyword evidence="3 8" id="KW-0812">Transmembrane</keyword>
<dbReference type="HOGENOM" id="CLU_435226_0_0_1"/>
<feature type="domain" description="Major facilitator superfamily (MFS) profile" evidence="9">
    <location>
        <begin position="76"/>
        <end position="613"/>
    </location>
</feature>
<accession>A4RQX1</accession>
<dbReference type="GO" id="GO:0022857">
    <property type="term" value="F:transmembrane transporter activity"/>
    <property type="evidence" value="ECO:0007669"/>
    <property type="project" value="InterPro"/>
</dbReference>
<dbReference type="PANTHER" id="PTHR23505">
    <property type="entry name" value="SPINSTER"/>
    <property type="match status" value="1"/>
</dbReference>
<feature type="transmembrane region" description="Helical" evidence="8">
    <location>
        <begin position="584"/>
        <end position="607"/>
    </location>
</feature>
<dbReference type="AlphaFoldDB" id="A4RQX1"/>
<feature type="transmembrane region" description="Helical" evidence="8">
    <location>
        <begin position="114"/>
        <end position="134"/>
    </location>
</feature>
<keyword evidence="11" id="KW-1185">Reference proteome</keyword>
<dbReference type="GeneID" id="4999799"/>
<dbReference type="InterPro" id="IPR044770">
    <property type="entry name" value="MFS_spinster-like"/>
</dbReference>
<evidence type="ECO:0000313" key="10">
    <source>
        <dbReference type="EMBL" id="ABO94097.1"/>
    </source>
</evidence>
<comment type="similarity">
    <text evidence="6">Belongs to the major facilitator superfamily. Spinster (TC 2.A.1.49) family.</text>
</comment>
<feature type="compositionally biased region" description="Basic and acidic residues" evidence="7">
    <location>
        <begin position="1"/>
        <end position="13"/>
    </location>
</feature>
<dbReference type="InterPro" id="IPR011701">
    <property type="entry name" value="MFS"/>
</dbReference>
<feature type="transmembrane region" description="Helical" evidence="8">
    <location>
        <begin position="294"/>
        <end position="314"/>
    </location>
</feature>
<gene>
    <name evidence="10" type="ORF">OSTLU_86082</name>
</gene>
<evidence type="ECO:0000256" key="5">
    <source>
        <dbReference type="ARBA" id="ARBA00023136"/>
    </source>
</evidence>
<evidence type="ECO:0000256" key="1">
    <source>
        <dbReference type="ARBA" id="ARBA00004141"/>
    </source>
</evidence>
<dbReference type="eggNOG" id="KOG1330">
    <property type="taxonomic scope" value="Eukaryota"/>
</dbReference>
<dbReference type="SUPFAM" id="SSF103473">
    <property type="entry name" value="MFS general substrate transporter"/>
    <property type="match status" value="1"/>
</dbReference>
<evidence type="ECO:0000256" key="2">
    <source>
        <dbReference type="ARBA" id="ARBA00022448"/>
    </source>
</evidence>
<feature type="compositionally biased region" description="Acidic residues" evidence="7">
    <location>
        <begin position="36"/>
        <end position="47"/>
    </location>
</feature>
<dbReference type="InterPro" id="IPR020846">
    <property type="entry name" value="MFS_dom"/>
</dbReference>
<keyword evidence="2" id="KW-0813">Transport</keyword>
<dbReference type="PANTHER" id="PTHR23505:SF79">
    <property type="entry name" value="PROTEIN SPINSTER"/>
    <property type="match status" value="1"/>
</dbReference>
<name>A4RQX1_OSTLU</name>
<feature type="region of interest" description="Disordered" evidence="7">
    <location>
        <begin position="1"/>
        <end position="65"/>
    </location>
</feature>
<feature type="transmembrane region" description="Helical" evidence="8">
    <location>
        <begin position="73"/>
        <end position="94"/>
    </location>
</feature>
<feature type="non-terminal residue" evidence="10">
    <location>
        <position position="1"/>
    </location>
</feature>
<evidence type="ECO:0000256" key="6">
    <source>
        <dbReference type="ARBA" id="ARBA00024338"/>
    </source>
</evidence>
<dbReference type="Proteomes" id="UP000001568">
    <property type="component" value="Chromosome 1"/>
</dbReference>
<evidence type="ECO:0000256" key="3">
    <source>
        <dbReference type="ARBA" id="ARBA00022692"/>
    </source>
</evidence>
<dbReference type="OMA" id="FGSVYFE"/>
<keyword evidence="4 8" id="KW-1133">Transmembrane helix</keyword>
<dbReference type="Gene3D" id="1.20.1250.20">
    <property type="entry name" value="MFS general substrate transporter like domains"/>
    <property type="match status" value="1"/>
</dbReference>
<evidence type="ECO:0000256" key="8">
    <source>
        <dbReference type="SAM" id="Phobius"/>
    </source>
</evidence>
<dbReference type="Gramene" id="ABO94097">
    <property type="protein sequence ID" value="ABO94097"/>
    <property type="gene ID" value="OSTLU_86082"/>
</dbReference>
<dbReference type="EMBL" id="CP000581">
    <property type="protein sequence ID" value="ABO94097.1"/>
    <property type="molecule type" value="Genomic_DNA"/>
</dbReference>
<evidence type="ECO:0000259" key="9">
    <source>
        <dbReference type="PROSITE" id="PS50850"/>
    </source>
</evidence>
<dbReference type="PROSITE" id="PS50850">
    <property type="entry name" value="MFS"/>
    <property type="match status" value="1"/>
</dbReference>
<organism evidence="10 11">
    <name type="scientific">Ostreococcus lucimarinus (strain CCE9901)</name>
    <dbReference type="NCBI Taxonomy" id="436017"/>
    <lineage>
        <taxon>Eukaryota</taxon>
        <taxon>Viridiplantae</taxon>
        <taxon>Chlorophyta</taxon>
        <taxon>Mamiellophyceae</taxon>
        <taxon>Mamiellales</taxon>
        <taxon>Bathycoccaceae</taxon>
        <taxon>Ostreococcus</taxon>
    </lineage>
</organism>
<dbReference type="GO" id="GO:0016020">
    <property type="term" value="C:membrane"/>
    <property type="evidence" value="ECO:0007669"/>
    <property type="project" value="UniProtKB-SubCell"/>
</dbReference>
<dbReference type="RefSeq" id="XP_001415805.1">
    <property type="nucleotide sequence ID" value="XM_001415768.1"/>
</dbReference>
<dbReference type="InterPro" id="IPR036259">
    <property type="entry name" value="MFS_trans_sf"/>
</dbReference>
<keyword evidence="5 8" id="KW-0472">Membrane</keyword>
<dbReference type="KEGG" id="olu:OSTLU_86082"/>
<evidence type="ECO:0000313" key="11">
    <source>
        <dbReference type="Proteomes" id="UP000001568"/>
    </source>
</evidence>